<dbReference type="PANTHER" id="PTHR11138">
    <property type="entry name" value="METHIONYL-TRNA FORMYLTRANSFERASE"/>
    <property type="match status" value="1"/>
</dbReference>
<evidence type="ECO:0000313" key="8">
    <source>
        <dbReference type="Proteomes" id="UP000279259"/>
    </source>
</evidence>
<dbReference type="Pfam" id="PF00551">
    <property type="entry name" value="Formyl_trans_N"/>
    <property type="match status" value="1"/>
</dbReference>
<comment type="caution">
    <text evidence="7">The sequence shown here is derived from an EMBL/GenBank/DDBJ whole genome shotgun (WGS) entry which is preliminary data.</text>
</comment>
<sequence length="422" mass="46192">MLCIARCLTRSTHSARHVHVVTRHWASSGVRQKDRFKILFCGSDAFSVASLQAVLDAKELWESIHVVTPTERKIGRAGAGRQSHKPLDKYRPTLRQFAEDYDLPTSVVPGTGLRGWTPPKPFDELSDSHLLLTASFGHIIPNPFLDLFPASNRLNVHPSLLPRYRGAAPIQWTIVNGEEQTGVSVQRLVRRDQGIDAGHLLGTVDGIEVPKDATYWSLLPVLADAGAKLLVQVLREMLNGTVVATPQHQWLVSHAPKIKHTTAQVRWGEQSASSLERLSRGISHQEPLWTSMDQGQTKVQLTGLTVARGPLPPSLSLDSPRPGIAFLDKHHDPKRLLVACAPDAFSDTDSELQSGVKETEAGAPTWLDVGSLKTEGRKELPAGEWWNGLPKGIRQSGKISFDIPMPPVPAALASAEGDTPLR</sequence>
<dbReference type="CDD" id="cd08646">
    <property type="entry name" value="FMT_core_Met-tRNA-FMT_N"/>
    <property type="match status" value="1"/>
</dbReference>
<evidence type="ECO:0000256" key="2">
    <source>
        <dbReference type="ARBA" id="ARBA00012261"/>
    </source>
</evidence>
<protein>
    <recommendedName>
        <fullName evidence="2">methionyl-tRNA formyltransferase</fullName>
        <ecNumber evidence="2">2.1.2.9</ecNumber>
    </recommendedName>
</protein>
<dbReference type="PANTHER" id="PTHR11138:SF5">
    <property type="entry name" value="METHIONYL-TRNA FORMYLTRANSFERASE, MITOCHONDRIAL"/>
    <property type="match status" value="1"/>
</dbReference>
<gene>
    <name evidence="7" type="primary">FMT1</name>
    <name evidence="7" type="ORF">EHS25_002869</name>
</gene>
<dbReference type="Proteomes" id="UP000279259">
    <property type="component" value="Unassembled WGS sequence"/>
</dbReference>
<evidence type="ECO:0000259" key="5">
    <source>
        <dbReference type="Pfam" id="PF00551"/>
    </source>
</evidence>
<proteinExistence type="inferred from homology"/>
<accession>A0A427YC38</accession>
<feature type="domain" description="Formyl transferase N-terminal" evidence="5">
    <location>
        <begin position="130"/>
        <end position="234"/>
    </location>
</feature>
<organism evidence="7 8">
    <name type="scientific">Saitozyma podzolica</name>
    <dbReference type="NCBI Taxonomy" id="1890683"/>
    <lineage>
        <taxon>Eukaryota</taxon>
        <taxon>Fungi</taxon>
        <taxon>Dikarya</taxon>
        <taxon>Basidiomycota</taxon>
        <taxon>Agaricomycotina</taxon>
        <taxon>Tremellomycetes</taxon>
        <taxon>Tremellales</taxon>
        <taxon>Trimorphomycetaceae</taxon>
        <taxon>Saitozyma</taxon>
    </lineage>
</organism>
<keyword evidence="3 7" id="KW-0808">Transferase</keyword>
<dbReference type="EC" id="2.1.2.9" evidence="2"/>
<dbReference type="InterPro" id="IPR041711">
    <property type="entry name" value="Met-tRNA-FMT_N"/>
</dbReference>
<dbReference type="STRING" id="1890683.A0A427YC38"/>
<comment type="similarity">
    <text evidence="1">Belongs to the Fmt family.</text>
</comment>
<dbReference type="GO" id="GO:0004479">
    <property type="term" value="F:methionyl-tRNA formyltransferase activity"/>
    <property type="evidence" value="ECO:0007669"/>
    <property type="project" value="UniProtKB-EC"/>
</dbReference>
<dbReference type="SUPFAM" id="SSF53328">
    <property type="entry name" value="Formyltransferase"/>
    <property type="match status" value="1"/>
</dbReference>
<dbReference type="AlphaFoldDB" id="A0A427YC38"/>
<keyword evidence="8" id="KW-1185">Reference proteome</keyword>
<evidence type="ECO:0000256" key="1">
    <source>
        <dbReference type="ARBA" id="ARBA00010699"/>
    </source>
</evidence>
<dbReference type="EMBL" id="RSCD01000016">
    <property type="protein sequence ID" value="RSH88642.1"/>
    <property type="molecule type" value="Genomic_DNA"/>
</dbReference>
<dbReference type="GO" id="GO:0005739">
    <property type="term" value="C:mitochondrion"/>
    <property type="evidence" value="ECO:0007669"/>
    <property type="project" value="TreeGrafter"/>
</dbReference>
<evidence type="ECO:0000313" key="7">
    <source>
        <dbReference type="EMBL" id="RSH88642.1"/>
    </source>
</evidence>
<reference evidence="7 8" key="1">
    <citation type="submission" date="2018-11" db="EMBL/GenBank/DDBJ databases">
        <title>Genome sequence of Saitozyma podzolica DSM 27192.</title>
        <authorList>
            <person name="Aliyu H."/>
            <person name="Gorte O."/>
            <person name="Ochsenreither K."/>
        </authorList>
    </citation>
    <scope>NUCLEOTIDE SEQUENCE [LARGE SCALE GENOMIC DNA]</scope>
    <source>
        <strain evidence="7 8">DSM 27192</strain>
    </source>
</reference>
<keyword evidence="4" id="KW-0648">Protein biosynthesis</keyword>
<dbReference type="OrthoDB" id="10268103at2759"/>
<dbReference type="InterPro" id="IPR036477">
    <property type="entry name" value="Formyl_transf_N_sf"/>
</dbReference>
<dbReference type="Gene3D" id="3.40.50.12230">
    <property type="match status" value="1"/>
</dbReference>
<evidence type="ECO:0000256" key="4">
    <source>
        <dbReference type="ARBA" id="ARBA00022917"/>
    </source>
</evidence>
<evidence type="ECO:0000259" key="6">
    <source>
        <dbReference type="Pfam" id="PF02911"/>
    </source>
</evidence>
<evidence type="ECO:0000256" key="3">
    <source>
        <dbReference type="ARBA" id="ARBA00022679"/>
    </source>
</evidence>
<dbReference type="InterPro" id="IPR005793">
    <property type="entry name" value="Formyl_trans_C"/>
</dbReference>
<name>A0A427YC38_9TREE</name>
<dbReference type="Pfam" id="PF02911">
    <property type="entry name" value="Formyl_trans_C"/>
    <property type="match status" value="1"/>
</dbReference>
<dbReference type="InterPro" id="IPR002376">
    <property type="entry name" value="Formyl_transf_N"/>
</dbReference>
<feature type="domain" description="Formyl transferase C-terminal" evidence="6">
    <location>
        <begin position="257"/>
        <end position="389"/>
    </location>
</feature>